<keyword evidence="7" id="KW-1185">Reference proteome</keyword>
<dbReference type="EMBL" id="JAGIQL010000105">
    <property type="protein sequence ID" value="MBP0460237.1"/>
    <property type="molecule type" value="Genomic_DNA"/>
</dbReference>
<evidence type="ECO:0000313" key="6">
    <source>
        <dbReference type="EMBL" id="MBP0460237.1"/>
    </source>
</evidence>
<dbReference type="AlphaFoldDB" id="A0A940RWJ9"/>
<evidence type="ECO:0000256" key="4">
    <source>
        <dbReference type="ARBA" id="ARBA00023204"/>
    </source>
</evidence>
<dbReference type="InterPro" id="IPR051912">
    <property type="entry name" value="Alkylbase_DNA_Glycosylase/TA"/>
</dbReference>
<feature type="domain" description="HhH-GPD" evidence="5">
    <location>
        <begin position="148"/>
        <end position="309"/>
    </location>
</feature>
<organism evidence="6 7">
    <name type="scientific">Streptomyces montanisoli</name>
    <dbReference type="NCBI Taxonomy" id="2798581"/>
    <lineage>
        <taxon>Bacteria</taxon>
        <taxon>Bacillati</taxon>
        <taxon>Actinomycetota</taxon>
        <taxon>Actinomycetes</taxon>
        <taxon>Kitasatosporales</taxon>
        <taxon>Streptomycetaceae</taxon>
        <taxon>Streptomyces</taxon>
    </lineage>
</organism>
<evidence type="ECO:0000259" key="5">
    <source>
        <dbReference type="SMART" id="SM00478"/>
    </source>
</evidence>
<dbReference type="GO" id="GO:0032993">
    <property type="term" value="C:protein-DNA complex"/>
    <property type="evidence" value="ECO:0007669"/>
    <property type="project" value="TreeGrafter"/>
</dbReference>
<dbReference type="SUPFAM" id="SSF48150">
    <property type="entry name" value="DNA-glycosylase"/>
    <property type="match status" value="1"/>
</dbReference>
<gene>
    <name evidence="6" type="ORF">JFN87_22480</name>
</gene>
<dbReference type="InterPro" id="IPR011257">
    <property type="entry name" value="DNA_glycosylase"/>
</dbReference>
<proteinExistence type="predicted"/>
<keyword evidence="3" id="KW-0227">DNA damage</keyword>
<dbReference type="GO" id="GO:0008725">
    <property type="term" value="F:DNA-3-methyladenine glycosylase activity"/>
    <property type="evidence" value="ECO:0007669"/>
    <property type="project" value="TreeGrafter"/>
</dbReference>
<dbReference type="GO" id="GO:0006285">
    <property type="term" value="P:base-excision repair, AP site formation"/>
    <property type="evidence" value="ECO:0007669"/>
    <property type="project" value="TreeGrafter"/>
</dbReference>
<dbReference type="GO" id="GO:0005737">
    <property type="term" value="C:cytoplasm"/>
    <property type="evidence" value="ECO:0007669"/>
    <property type="project" value="TreeGrafter"/>
</dbReference>
<dbReference type="GO" id="GO:0032131">
    <property type="term" value="F:alkylated DNA binding"/>
    <property type="evidence" value="ECO:0007669"/>
    <property type="project" value="TreeGrafter"/>
</dbReference>
<dbReference type="Gene3D" id="1.10.1670.40">
    <property type="match status" value="1"/>
</dbReference>
<dbReference type="GO" id="GO:0006307">
    <property type="term" value="P:DNA alkylation repair"/>
    <property type="evidence" value="ECO:0007669"/>
    <property type="project" value="TreeGrafter"/>
</dbReference>
<comment type="caution">
    <text evidence="6">The sequence shown here is derived from an EMBL/GenBank/DDBJ whole genome shotgun (WGS) entry which is preliminary data.</text>
</comment>
<comment type="catalytic activity">
    <reaction evidence="1">
        <text>Hydrolysis of alkylated DNA, releasing 3-methyladenine, 3-methylguanine, 7-methylguanine and 7-methyladenine.</text>
        <dbReference type="EC" id="3.2.2.21"/>
    </reaction>
</comment>
<evidence type="ECO:0000256" key="2">
    <source>
        <dbReference type="ARBA" id="ARBA00012000"/>
    </source>
</evidence>
<dbReference type="PANTHER" id="PTHR43003:SF13">
    <property type="entry name" value="DNA-3-METHYLADENINE GLYCOSYLASE 2"/>
    <property type="match status" value="1"/>
</dbReference>
<evidence type="ECO:0000256" key="3">
    <source>
        <dbReference type="ARBA" id="ARBA00022763"/>
    </source>
</evidence>
<evidence type="ECO:0000313" key="7">
    <source>
        <dbReference type="Proteomes" id="UP000670475"/>
    </source>
</evidence>
<protein>
    <recommendedName>
        <fullName evidence="2">DNA-3-methyladenine glycosylase II</fullName>
        <ecNumber evidence="2">3.2.2.21</ecNumber>
    </recommendedName>
</protein>
<dbReference type="EC" id="3.2.2.21" evidence="2"/>
<dbReference type="GO" id="GO:0043916">
    <property type="term" value="F:DNA-7-methylguanine glycosylase activity"/>
    <property type="evidence" value="ECO:0007669"/>
    <property type="project" value="TreeGrafter"/>
</dbReference>
<dbReference type="Gene3D" id="1.10.340.30">
    <property type="entry name" value="Hypothetical protein, domain 2"/>
    <property type="match status" value="1"/>
</dbReference>
<name>A0A940RWJ9_9ACTN</name>
<evidence type="ECO:0000256" key="1">
    <source>
        <dbReference type="ARBA" id="ARBA00000086"/>
    </source>
</evidence>
<dbReference type="Proteomes" id="UP000670475">
    <property type="component" value="Unassembled WGS sequence"/>
</dbReference>
<dbReference type="SMART" id="SM00478">
    <property type="entry name" value="ENDO3c"/>
    <property type="match status" value="1"/>
</dbReference>
<dbReference type="PANTHER" id="PTHR43003">
    <property type="entry name" value="DNA-3-METHYLADENINE GLYCOSYLASE"/>
    <property type="match status" value="1"/>
</dbReference>
<dbReference type="InterPro" id="IPR003265">
    <property type="entry name" value="HhH-GPD_domain"/>
</dbReference>
<reference evidence="6" key="1">
    <citation type="submission" date="2021-03" db="EMBL/GenBank/DDBJ databases">
        <title>Whole genome sequence of Streptomyces bomunensis MMS17-BM035.</title>
        <authorList>
            <person name="Lee J.H."/>
        </authorList>
    </citation>
    <scope>NUCLEOTIDE SEQUENCE</scope>
    <source>
        <strain evidence="6">MMS17-BM035</strain>
    </source>
</reference>
<sequence>MTVPAVASFTPKGPFSLASSIRFLEGFTPASHGHAAGDVLRMAFPADDGRGVIGCTVSQAETASAGAAGAGAPAPVTAEFTVHRGTGPAAHSAARAQIARILSLDVDGTGYPALGGSDPVVAGLQADYPGLRPPCFYTPYEAAAWAVIGNRVRRTQAAAIKARLARDHGRAVDVGGARLHTFPTPEVLRTIDHVTGLTSTKVERLHAIADAAFDGRLDAATLRAEPAESALRALRELPGIGPFSAELILIRGAGHPDIFPTAEPRVHQSMATEYALDAATAADPARLAAIADAWRPYRSWVALLLRARAHDRAAAQARI</sequence>
<keyword evidence="4" id="KW-0234">DNA repair</keyword>
<accession>A0A940RWJ9</accession>